<sequence length="325" mass="36121">MTSPEERLRARAELSSYIARMKKEQELRLAGETQSNTYSGHGPAFGFNASQRPVVVSKRGGANYSGGGHSYHPYQRAPPPHVAQKFKNRSVTFNKPDPSAVPSKEGEPSRLVPGAVANTHLQQSSQQQTETKTLCPALTSTGVCSRHGCRHLHDPNKQALCKRWLYKGSCPKGNFCALSHEPSPHNMPTCLHFQDGHCNNDDCRFAHIRINPAASVCEAFGRLGYCEKGDQCANFHAYECPDFSNKGVCRFGDKCQLRHVHRAARMRKTSRRSSEGPSSPSDDAEKDVVDIPETEEWFLNSKNSASHTPHQFTQQMDFVPLDADE</sequence>
<keyword evidence="8" id="KW-1185">Reference proteome</keyword>
<feature type="zinc finger region" description="C3H1-type" evidence="4">
    <location>
        <begin position="155"/>
        <end position="183"/>
    </location>
</feature>
<dbReference type="SUPFAM" id="SSF90229">
    <property type="entry name" value="CCCH zinc finger"/>
    <property type="match status" value="1"/>
</dbReference>
<dbReference type="GeneID" id="54403751"/>
<dbReference type="OrthoDB" id="410307at2759"/>
<feature type="domain" description="C3H1-type" evidence="6">
    <location>
        <begin position="184"/>
        <end position="210"/>
    </location>
</feature>
<feature type="region of interest" description="Disordered" evidence="5">
    <location>
        <begin position="266"/>
        <end position="325"/>
    </location>
</feature>
<organism evidence="7 8">
    <name type="scientific">Dothidotthia symphoricarpi CBS 119687</name>
    <dbReference type="NCBI Taxonomy" id="1392245"/>
    <lineage>
        <taxon>Eukaryota</taxon>
        <taxon>Fungi</taxon>
        <taxon>Dikarya</taxon>
        <taxon>Ascomycota</taxon>
        <taxon>Pezizomycotina</taxon>
        <taxon>Dothideomycetes</taxon>
        <taxon>Pleosporomycetidae</taxon>
        <taxon>Pleosporales</taxon>
        <taxon>Dothidotthiaceae</taxon>
        <taxon>Dothidotthia</taxon>
    </lineage>
</organism>
<dbReference type="Proteomes" id="UP000799771">
    <property type="component" value="Unassembled WGS sequence"/>
</dbReference>
<keyword evidence="1 4" id="KW-0479">Metal-binding</keyword>
<evidence type="ECO:0000259" key="6">
    <source>
        <dbReference type="PROSITE" id="PS50103"/>
    </source>
</evidence>
<evidence type="ECO:0000256" key="5">
    <source>
        <dbReference type="SAM" id="MobiDB-lite"/>
    </source>
</evidence>
<protein>
    <recommendedName>
        <fullName evidence="6">C3H1-type domain-containing protein</fullName>
    </recommendedName>
</protein>
<feature type="compositionally biased region" description="Acidic residues" evidence="5">
    <location>
        <begin position="282"/>
        <end position="296"/>
    </location>
</feature>
<dbReference type="FunFam" id="4.10.1000.10:FF:000035">
    <property type="entry name" value="CCCH zinc finger protein, variant"/>
    <property type="match status" value="1"/>
</dbReference>
<dbReference type="Gene3D" id="4.10.1000.10">
    <property type="entry name" value="Zinc finger, CCCH-type"/>
    <property type="match status" value="2"/>
</dbReference>
<feature type="zinc finger region" description="C3H1-type" evidence="4">
    <location>
        <begin position="184"/>
        <end position="210"/>
    </location>
</feature>
<gene>
    <name evidence="7" type="ORF">P153DRAFT_284284</name>
</gene>
<evidence type="ECO:0000256" key="2">
    <source>
        <dbReference type="ARBA" id="ARBA00022771"/>
    </source>
</evidence>
<feature type="region of interest" description="Disordered" evidence="5">
    <location>
        <begin position="32"/>
        <end position="111"/>
    </location>
</feature>
<evidence type="ECO:0000256" key="4">
    <source>
        <dbReference type="PROSITE-ProRule" id="PRU00723"/>
    </source>
</evidence>
<dbReference type="EMBL" id="ML977500">
    <property type="protein sequence ID" value="KAF2132583.1"/>
    <property type="molecule type" value="Genomic_DNA"/>
</dbReference>
<dbReference type="PANTHER" id="PTHR46156">
    <property type="entry name" value="CCCH ZINGC FINGER"/>
    <property type="match status" value="1"/>
</dbReference>
<evidence type="ECO:0000313" key="7">
    <source>
        <dbReference type="EMBL" id="KAF2132583.1"/>
    </source>
</evidence>
<keyword evidence="3 4" id="KW-0862">Zinc</keyword>
<feature type="domain" description="C3H1-type" evidence="6">
    <location>
        <begin position="155"/>
        <end position="183"/>
    </location>
</feature>
<dbReference type="AlphaFoldDB" id="A0A6A6AN21"/>
<feature type="zinc finger region" description="C3H1-type" evidence="4">
    <location>
        <begin position="234"/>
        <end position="262"/>
    </location>
</feature>
<feature type="compositionally biased region" description="Polar residues" evidence="5">
    <location>
        <begin position="300"/>
        <end position="316"/>
    </location>
</feature>
<dbReference type="InterPro" id="IPR000571">
    <property type="entry name" value="Znf_CCCH"/>
</dbReference>
<keyword evidence="2 4" id="KW-0863">Zinc-finger</keyword>
<evidence type="ECO:0000256" key="1">
    <source>
        <dbReference type="ARBA" id="ARBA00022723"/>
    </source>
</evidence>
<feature type="domain" description="C3H1-type" evidence="6">
    <location>
        <begin position="234"/>
        <end position="262"/>
    </location>
</feature>
<proteinExistence type="predicted"/>
<dbReference type="InterPro" id="IPR036855">
    <property type="entry name" value="Znf_CCCH_sf"/>
</dbReference>
<evidence type="ECO:0000256" key="3">
    <source>
        <dbReference type="ARBA" id="ARBA00022833"/>
    </source>
</evidence>
<dbReference type="GO" id="GO:0008270">
    <property type="term" value="F:zinc ion binding"/>
    <property type="evidence" value="ECO:0007669"/>
    <property type="project" value="UniProtKB-KW"/>
</dbReference>
<dbReference type="GO" id="GO:0005634">
    <property type="term" value="C:nucleus"/>
    <property type="evidence" value="ECO:0007669"/>
    <property type="project" value="TreeGrafter"/>
</dbReference>
<reference evidence="7" key="1">
    <citation type="journal article" date="2020" name="Stud. Mycol.">
        <title>101 Dothideomycetes genomes: a test case for predicting lifestyles and emergence of pathogens.</title>
        <authorList>
            <person name="Haridas S."/>
            <person name="Albert R."/>
            <person name="Binder M."/>
            <person name="Bloem J."/>
            <person name="Labutti K."/>
            <person name="Salamov A."/>
            <person name="Andreopoulos B."/>
            <person name="Baker S."/>
            <person name="Barry K."/>
            <person name="Bills G."/>
            <person name="Bluhm B."/>
            <person name="Cannon C."/>
            <person name="Castanera R."/>
            <person name="Culley D."/>
            <person name="Daum C."/>
            <person name="Ezra D."/>
            <person name="Gonzalez J."/>
            <person name="Henrissat B."/>
            <person name="Kuo A."/>
            <person name="Liang C."/>
            <person name="Lipzen A."/>
            <person name="Lutzoni F."/>
            <person name="Magnuson J."/>
            <person name="Mondo S."/>
            <person name="Nolan M."/>
            <person name="Ohm R."/>
            <person name="Pangilinan J."/>
            <person name="Park H.-J."/>
            <person name="Ramirez L."/>
            <person name="Alfaro M."/>
            <person name="Sun H."/>
            <person name="Tritt A."/>
            <person name="Yoshinaga Y."/>
            <person name="Zwiers L.-H."/>
            <person name="Turgeon B."/>
            <person name="Goodwin S."/>
            <person name="Spatafora J."/>
            <person name="Crous P."/>
            <person name="Grigoriev I."/>
        </authorList>
    </citation>
    <scope>NUCLEOTIDE SEQUENCE</scope>
    <source>
        <strain evidence="7">CBS 119687</strain>
    </source>
</reference>
<dbReference type="RefSeq" id="XP_033526970.1">
    <property type="nucleotide sequence ID" value="XM_033663319.1"/>
</dbReference>
<dbReference type="PROSITE" id="PS50103">
    <property type="entry name" value="ZF_C3H1"/>
    <property type="match status" value="3"/>
</dbReference>
<name>A0A6A6AN21_9PLEO</name>
<accession>A0A6A6AN21</accession>
<dbReference type="SMART" id="SM00356">
    <property type="entry name" value="ZnF_C3H1"/>
    <property type="match status" value="5"/>
</dbReference>
<evidence type="ECO:0000313" key="8">
    <source>
        <dbReference type="Proteomes" id="UP000799771"/>
    </source>
</evidence>
<dbReference type="PANTHER" id="PTHR46156:SF1">
    <property type="entry name" value="ZINC FINGER CCCH DOMAIN-CONTAINING PROTEIN 3"/>
    <property type="match status" value="1"/>
</dbReference>